<evidence type="ECO:0000259" key="3">
    <source>
        <dbReference type="Pfam" id="PF08223"/>
    </source>
</evidence>
<reference evidence="5 6" key="1">
    <citation type="submission" date="2019-05" db="EMBL/GenBank/DDBJ databases">
        <authorList>
            <person name="Hariharan J."/>
            <person name="Choudoir M.J."/>
            <person name="Diebold P."/>
            <person name="Panke-Buisse K."/>
            <person name="Buckley D.H."/>
        </authorList>
    </citation>
    <scope>NUCLEOTIDE SEQUENCE [LARGE SCALE GENOMIC DNA]</scope>
    <source>
        <strain evidence="5 6">SUN51</strain>
    </source>
</reference>
<dbReference type="OrthoDB" id="2270427at2"/>
<dbReference type="Gene3D" id="3.30.70.2650">
    <property type="match status" value="1"/>
</dbReference>
<dbReference type="InterPro" id="IPR012906">
    <property type="entry name" value="PaaX-like_N"/>
</dbReference>
<dbReference type="GO" id="GO:0006351">
    <property type="term" value="P:DNA-templated transcription"/>
    <property type="evidence" value="ECO:0007669"/>
    <property type="project" value="TreeGrafter"/>
</dbReference>
<evidence type="ECO:0000313" key="5">
    <source>
        <dbReference type="EMBL" id="KAA0940367.1"/>
    </source>
</evidence>
<feature type="compositionally biased region" description="Basic and acidic residues" evidence="1">
    <location>
        <begin position="325"/>
        <end position="335"/>
    </location>
</feature>
<dbReference type="PANTHER" id="PTHR30319:SF1">
    <property type="entry name" value="TRANSCRIPTIONAL REPRESSOR PAAX"/>
    <property type="match status" value="1"/>
</dbReference>
<evidence type="ECO:0000256" key="1">
    <source>
        <dbReference type="SAM" id="MobiDB-lite"/>
    </source>
</evidence>
<dbReference type="InterPro" id="IPR048846">
    <property type="entry name" value="PaaX-like_central"/>
</dbReference>
<dbReference type="InterPro" id="IPR036388">
    <property type="entry name" value="WH-like_DNA-bd_sf"/>
</dbReference>
<dbReference type="Gene3D" id="1.10.10.10">
    <property type="entry name" value="Winged helix-like DNA-binding domain superfamily/Winged helix DNA-binding domain"/>
    <property type="match status" value="1"/>
</dbReference>
<dbReference type="PANTHER" id="PTHR30319">
    <property type="entry name" value="PHENYLACETIC ACID REGULATOR-RELATED TRANSCRIPTIONAL REPRESSOR"/>
    <property type="match status" value="1"/>
</dbReference>
<organism evidence="5 6">
    <name type="scientific">Streptomyces apricus</name>
    <dbReference type="NCBI Taxonomy" id="1828112"/>
    <lineage>
        <taxon>Bacteria</taxon>
        <taxon>Bacillati</taxon>
        <taxon>Actinomycetota</taxon>
        <taxon>Actinomycetes</taxon>
        <taxon>Kitasatosporales</taxon>
        <taxon>Streptomycetaceae</taxon>
        <taxon>Streptomyces</taxon>
    </lineage>
</organism>
<name>A0A5B0BF72_9ACTN</name>
<evidence type="ECO:0000259" key="4">
    <source>
        <dbReference type="Pfam" id="PF20803"/>
    </source>
</evidence>
<feature type="region of interest" description="Disordered" evidence="1">
    <location>
        <begin position="314"/>
        <end position="335"/>
    </location>
</feature>
<comment type="caution">
    <text evidence="5">The sequence shown here is derived from an EMBL/GenBank/DDBJ whole genome shotgun (WGS) entry which is preliminary data.</text>
</comment>
<dbReference type="Pfam" id="PF20803">
    <property type="entry name" value="PaaX_M"/>
    <property type="match status" value="1"/>
</dbReference>
<dbReference type="RefSeq" id="WP_149510867.1">
    <property type="nucleotide sequence ID" value="NZ_VDFC01000028.1"/>
</dbReference>
<feature type="domain" description="Transcriptional repressor PaaX-like N-terminal" evidence="2">
    <location>
        <begin position="22"/>
        <end position="81"/>
    </location>
</feature>
<sequence>MGKDLHGAGLPRAQTGAEPQLLLTSLLGDFWYWRDEHIPATALVRLLADFDVTSDGARAAMRRLAARGLLDTSRSGRTTAYGIPPRTSEVIVERTHRMLTFGTTAPEWDGRWTVVAFSVPEQARSLRTTLRSRLRVLGFAALYDGVWVSPRDLGAQAQELQRELGIATATVLRCTTVPGGTAQGDPVSAFDLTALTKEYRAFIDRYAPVLEHLDAGRVGPAEALRTRTELRVAWRSFPESDPDLPAALLPDEWERPRAQRIFVQIYDRLGPLAELRFRQILATVSPDLAELASHHDSAAVAALYASLGERRAHGDTPFEQAAQARRLDEATRSEP</sequence>
<dbReference type="Proteomes" id="UP000324965">
    <property type="component" value="Unassembled WGS sequence"/>
</dbReference>
<protein>
    <submittedName>
        <fullName evidence="5">PaaX family transcriptional regulator</fullName>
    </submittedName>
</protein>
<accession>A0A5B0BF72</accession>
<feature type="domain" description="Transcriptional repressor PaaX-like C-terminal" evidence="3">
    <location>
        <begin position="190"/>
        <end position="274"/>
    </location>
</feature>
<feature type="domain" description="Transcriptional repressor PaaX-like central Cas2-like" evidence="4">
    <location>
        <begin position="106"/>
        <end position="179"/>
    </location>
</feature>
<keyword evidence="6" id="KW-1185">Reference proteome</keyword>
<dbReference type="AlphaFoldDB" id="A0A5B0BF72"/>
<dbReference type="EMBL" id="VDFC01000028">
    <property type="protein sequence ID" value="KAA0940367.1"/>
    <property type="molecule type" value="Genomic_DNA"/>
</dbReference>
<dbReference type="Gene3D" id="1.20.58.1460">
    <property type="match status" value="1"/>
</dbReference>
<gene>
    <name evidence="5" type="ORF">FGF04_09725</name>
</gene>
<evidence type="ECO:0000313" key="6">
    <source>
        <dbReference type="Proteomes" id="UP000324965"/>
    </source>
</evidence>
<evidence type="ECO:0000259" key="2">
    <source>
        <dbReference type="Pfam" id="PF07848"/>
    </source>
</evidence>
<dbReference type="Pfam" id="PF07848">
    <property type="entry name" value="PaaX"/>
    <property type="match status" value="1"/>
</dbReference>
<proteinExistence type="predicted"/>
<dbReference type="Pfam" id="PF08223">
    <property type="entry name" value="PaaX_C"/>
    <property type="match status" value="1"/>
</dbReference>
<dbReference type="InterPro" id="IPR013225">
    <property type="entry name" value="PaaX_C"/>
</dbReference>